<evidence type="ECO:0000313" key="4">
    <source>
        <dbReference type="Proteomes" id="UP000011135"/>
    </source>
</evidence>
<dbReference type="STRING" id="1237149.C900_02572"/>
<keyword evidence="1" id="KW-1133">Transmembrane helix</keyword>
<name>L8JV86_9BACT</name>
<dbReference type="PATRIC" id="fig|1237149.3.peg.2439"/>
<comment type="caution">
    <text evidence="3">The sequence shown here is derived from an EMBL/GenBank/DDBJ whole genome shotgun (WGS) entry which is preliminary data.</text>
</comment>
<sequence length="365" mass="42272">MMDNRRYDIDWLRVIAIGLLLIYHIAIVFQPWGVFIGFMQSPESLESIWIPMSALNVWRIPLLFFVSGMGVWFAIQKRNLKSLLLERAGRIFLPFIFGLLFIVPIHQLLWQHYYNQDMAWIPGPAHLWFLGNISIYVLLLSPLFIYLKGKEGSRVKIWLQRLFCNPLSLFVLAIPFVLETVLIRPEPYELYALTWHGFVLGFLCFIAGFCCMVGGETFWPTVLKWRWVYLGTGIALFLVRLIAFDLKGPEILLPVETLHWIFGVFGLGYKHLNRKSKVLHVLSQAAYPVYIVHMVWLYLGTYLILPLEMPVGAKFVAVIAFTAVGCFTNYEIIRNLNWLKPFLGLRNLKKVKGQADFKNAKVVNI</sequence>
<gene>
    <name evidence="3" type="ORF">C900_02572</name>
</gene>
<reference evidence="3 4" key="1">
    <citation type="submission" date="2012-12" db="EMBL/GenBank/DDBJ databases">
        <title>Genome assembly of Fulvivirga imtechensis AK7.</title>
        <authorList>
            <person name="Nupur N."/>
            <person name="Khatri I."/>
            <person name="Kumar R."/>
            <person name="Subramanian S."/>
            <person name="Pinnaka A."/>
        </authorList>
    </citation>
    <scope>NUCLEOTIDE SEQUENCE [LARGE SCALE GENOMIC DNA]</scope>
    <source>
        <strain evidence="3 4">AK7</strain>
    </source>
</reference>
<accession>L8JV86</accession>
<dbReference type="InterPro" id="IPR050623">
    <property type="entry name" value="Glucan_succinyl_AcylTrfase"/>
</dbReference>
<keyword evidence="4" id="KW-1185">Reference proteome</keyword>
<feature type="transmembrane region" description="Helical" evidence="1">
    <location>
        <begin position="58"/>
        <end position="75"/>
    </location>
</feature>
<feature type="transmembrane region" description="Helical" evidence="1">
    <location>
        <begin position="251"/>
        <end position="269"/>
    </location>
</feature>
<organism evidence="3 4">
    <name type="scientific">Fulvivirga imtechensis AK7</name>
    <dbReference type="NCBI Taxonomy" id="1237149"/>
    <lineage>
        <taxon>Bacteria</taxon>
        <taxon>Pseudomonadati</taxon>
        <taxon>Bacteroidota</taxon>
        <taxon>Cytophagia</taxon>
        <taxon>Cytophagales</taxon>
        <taxon>Fulvivirgaceae</taxon>
        <taxon>Fulvivirga</taxon>
    </lineage>
</organism>
<dbReference type="Proteomes" id="UP000011135">
    <property type="component" value="Unassembled WGS sequence"/>
</dbReference>
<evidence type="ECO:0000313" key="3">
    <source>
        <dbReference type="EMBL" id="ELR71509.1"/>
    </source>
</evidence>
<feature type="transmembrane region" description="Helical" evidence="1">
    <location>
        <begin position="311"/>
        <end position="330"/>
    </location>
</feature>
<keyword evidence="1" id="KW-0812">Transmembrane</keyword>
<feature type="domain" description="Acyltransferase 3" evidence="2">
    <location>
        <begin position="7"/>
        <end position="327"/>
    </location>
</feature>
<feature type="transmembrane region" description="Helical" evidence="1">
    <location>
        <begin position="12"/>
        <end position="38"/>
    </location>
</feature>
<dbReference type="PANTHER" id="PTHR36927">
    <property type="entry name" value="BLR4337 PROTEIN"/>
    <property type="match status" value="1"/>
</dbReference>
<dbReference type="eggNOG" id="COG1835">
    <property type="taxonomic scope" value="Bacteria"/>
</dbReference>
<dbReference type="EMBL" id="AMZN01000039">
    <property type="protein sequence ID" value="ELR71509.1"/>
    <property type="molecule type" value="Genomic_DNA"/>
</dbReference>
<feature type="transmembrane region" description="Helical" evidence="1">
    <location>
        <begin position="125"/>
        <end position="146"/>
    </location>
</feature>
<dbReference type="GO" id="GO:0016747">
    <property type="term" value="F:acyltransferase activity, transferring groups other than amino-acyl groups"/>
    <property type="evidence" value="ECO:0007669"/>
    <property type="project" value="InterPro"/>
</dbReference>
<keyword evidence="1" id="KW-0472">Membrane</keyword>
<dbReference type="Pfam" id="PF01757">
    <property type="entry name" value="Acyl_transf_3"/>
    <property type="match status" value="1"/>
</dbReference>
<proteinExistence type="predicted"/>
<feature type="transmembrane region" description="Helical" evidence="1">
    <location>
        <begin position="227"/>
        <end position="245"/>
    </location>
</feature>
<dbReference type="PANTHER" id="PTHR36927:SF3">
    <property type="entry name" value="GLUCANS BIOSYNTHESIS PROTEIN C"/>
    <property type="match status" value="1"/>
</dbReference>
<dbReference type="OrthoDB" id="9809782at2"/>
<dbReference type="AlphaFoldDB" id="L8JV86"/>
<protein>
    <submittedName>
        <fullName evidence="3">Glucans biosynthesis protein C</fullName>
    </submittedName>
</protein>
<feature type="transmembrane region" description="Helical" evidence="1">
    <location>
        <begin position="158"/>
        <end position="178"/>
    </location>
</feature>
<feature type="transmembrane region" description="Helical" evidence="1">
    <location>
        <begin position="281"/>
        <end position="305"/>
    </location>
</feature>
<feature type="transmembrane region" description="Helical" evidence="1">
    <location>
        <begin position="87"/>
        <end position="105"/>
    </location>
</feature>
<dbReference type="RefSeq" id="WP_009579987.1">
    <property type="nucleotide sequence ID" value="NZ_AMZN01000039.1"/>
</dbReference>
<evidence type="ECO:0000256" key="1">
    <source>
        <dbReference type="SAM" id="Phobius"/>
    </source>
</evidence>
<evidence type="ECO:0000259" key="2">
    <source>
        <dbReference type="Pfam" id="PF01757"/>
    </source>
</evidence>
<feature type="transmembrane region" description="Helical" evidence="1">
    <location>
        <begin position="190"/>
        <end position="215"/>
    </location>
</feature>
<dbReference type="InterPro" id="IPR002656">
    <property type="entry name" value="Acyl_transf_3_dom"/>
</dbReference>